<proteinExistence type="predicted"/>
<sequence>MNARRLRQMVPTQESLQQYRWFRWFAPWLGHASLWHFNRRSVARAVAVGMLCGLIPGPLQMLGAAMLACAWRVNLPVSLFLTLYSNPLTIVPLYAVAYGLGQLIVGGQGSMQPPPEMADLHWLDWGGRLLDWLLSLGMPLLIGLPALAISLAIAGYVVVDSTWRWRTRAAWQARRRNRQ</sequence>
<keyword evidence="1" id="KW-1133">Transmembrane helix</keyword>
<dbReference type="PANTHER" id="PTHR40547">
    <property type="entry name" value="SLL0298 PROTEIN"/>
    <property type="match status" value="1"/>
</dbReference>
<feature type="transmembrane region" description="Helical" evidence="1">
    <location>
        <begin position="132"/>
        <end position="159"/>
    </location>
</feature>
<feature type="transmembrane region" description="Helical" evidence="1">
    <location>
        <begin position="43"/>
        <end position="71"/>
    </location>
</feature>
<keyword evidence="1" id="KW-0812">Transmembrane</keyword>
<feature type="domain" description="DUF2062" evidence="2">
    <location>
        <begin position="23"/>
        <end position="172"/>
    </location>
</feature>
<evidence type="ECO:0000256" key="1">
    <source>
        <dbReference type="SAM" id="Phobius"/>
    </source>
</evidence>
<organism evidence="3 4">
    <name type="scientific">Parachitinimonas caeni</name>
    <dbReference type="NCBI Taxonomy" id="3031301"/>
    <lineage>
        <taxon>Bacteria</taxon>
        <taxon>Pseudomonadati</taxon>
        <taxon>Pseudomonadota</taxon>
        <taxon>Betaproteobacteria</taxon>
        <taxon>Neisseriales</taxon>
        <taxon>Chitinibacteraceae</taxon>
        <taxon>Parachitinimonas</taxon>
    </lineage>
</organism>
<dbReference type="PANTHER" id="PTHR40547:SF1">
    <property type="entry name" value="SLL0298 PROTEIN"/>
    <property type="match status" value="1"/>
</dbReference>
<dbReference type="Proteomes" id="UP001172778">
    <property type="component" value="Unassembled WGS sequence"/>
</dbReference>
<dbReference type="EMBL" id="JARRAF010000005">
    <property type="protein sequence ID" value="MDK2123541.1"/>
    <property type="molecule type" value="Genomic_DNA"/>
</dbReference>
<dbReference type="Pfam" id="PF09835">
    <property type="entry name" value="DUF2062"/>
    <property type="match status" value="1"/>
</dbReference>
<accession>A0ABT7DTZ7</accession>
<evidence type="ECO:0000313" key="4">
    <source>
        <dbReference type="Proteomes" id="UP001172778"/>
    </source>
</evidence>
<name>A0ABT7DTZ7_9NEIS</name>
<dbReference type="InterPro" id="IPR018639">
    <property type="entry name" value="DUF2062"/>
</dbReference>
<comment type="caution">
    <text evidence="3">The sequence shown here is derived from an EMBL/GenBank/DDBJ whole genome shotgun (WGS) entry which is preliminary data.</text>
</comment>
<gene>
    <name evidence="3" type="ORF">PZA18_05700</name>
</gene>
<evidence type="ECO:0000259" key="2">
    <source>
        <dbReference type="Pfam" id="PF09835"/>
    </source>
</evidence>
<evidence type="ECO:0000313" key="3">
    <source>
        <dbReference type="EMBL" id="MDK2123541.1"/>
    </source>
</evidence>
<dbReference type="RefSeq" id="WP_284099841.1">
    <property type="nucleotide sequence ID" value="NZ_JARRAF010000005.1"/>
</dbReference>
<keyword evidence="4" id="KW-1185">Reference proteome</keyword>
<reference evidence="3" key="1">
    <citation type="submission" date="2023-03" db="EMBL/GenBank/DDBJ databases">
        <title>Chitinimonas shenzhenensis gen. nov., sp. nov., a novel member of family Burkholderiaceae isolated from activated sludge collected in Shen Zhen, China.</title>
        <authorList>
            <person name="Wang X."/>
        </authorList>
    </citation>
    <scope>NUCLEOTIDE SEQUENCE</scope>
    <source>
        <strain evidence="3">DQS-5</strain>
    </source>
</reference>
<protein>
    <submittedName>
        <fullName evidence="3">DUF2062 domain-containing protein</fullName>
    </submittedName>
</protein>
<keyword evidence="1" id="KW-0472">Membrane</keyword>